<dbReference type="GO" id="GO:0008380">
    <property type="term" value="P:RNA splicing"/>
    <property type="evidence" value="ECO:0007669"/>
    <property type="project" value="UniProtKB-KW"/>
</dbReference>
<feature type="compositionally biased region" description="Basic and acidic residues" evidence="8">
    <location>
        <begin position="189"/>
        <end position="236"/>
    </location>
</feature>
<evidence type="ECO:0000256" key="7">
    <source>
        <dbReference type="ARBA" id="ARBA00023242"/>
    </source>
</evidence>
<accession>A0ABD2QFY5</accession>
<gene>
    <name evidence="9" type="primary">CWC25_2</name>
    <name evidence="9" type="ORF">Ciccas_002915</name>
</gene>
<evidence type="ECO:0000313" key="10">
    <source>
        <dbReference type="Proteomes" id="UP001626550"/>
    </source>
</evidence>
<comment type="subcellular location">
    <subcellularLocation>
        <location evidence="1">Nucleus</location>
    </subcellularLocation>
</comment>
<evidence type="ECO:0000256" key="2">
    <source>
        <dbReference type="ARBA" id="ARBA00006695"/>
    </source>
</evidence>
<dbReference type="PANTHER" id="PTHR16196:SF0">
    <property type="entry name" value="PRE-MRNA-SPLICING FACTOR CWC25 HOMOLOG"/>
    <property type="match status" value="1"/>
</dbReference>
<dbReference type="GO" id="GO:0005681">
    <property type="term" value="C:spliceosomal complex"/>
    <property type="evidence" value="ECO:0007669"/>
    <property type="project" value="UniProtKB-KW"/>
</dbReference>
<feature type="compositionally biased region" description="Basic and acidic residues" evidence="8">
    <location>
        <begin position="269"/>
        <end position="279"/>
    </location>
</feature>
<dbReference type="InterPro" id="IPR022209">
    <property type="entry name" value="CWC25"/>
</dbReference>
<feature type="region of interest" description="Disordered" evidence="8">
    <location>
        <begin position="1"/>
        <end position="20"/>
    </location>
</feature>
<feature type="region of interest" description="Disordered" evidence="8">
    <location>
        <begin position="98"/>
        <end position="279"/>
    </location>
</feature>
<comment type="similarity">
    <text evidence="2">Belongs to the CWC25 family.</text>
</comment>
<feature type="compositionally biased region" description="Polar residues" evidence="8">
    <location>
        <begin position="243"/>
        <end position="261"/>
    </location>
</feature>
<reference evidence="9 10" key="1">
    <citation type="submission" date="2024-11" db="EMBL/GenBank/DDBJ databases">
        <title>Adaptive evolution of stress response genes in parasites aligns with host niche diversity.</title>
        <authorList>
            <person name="Hahn C."/>
            <person name="Resl P."/>
        </authorList>
    </citation>
    <scope>NUCLEOTIDE SEQUENCE [LARGE SCALE GENOMIC DNA]</scope>
    <source>
        <strain evidence="9">EGGRZ-B1_66</strain>
        <tissue evidence="9">Body</tissue>
    </source>
</reference>
<keyword evidence="6" id="KW-0508">mRNA splicing</keyword>
<evidence type="ECO:0000256" key="1">
    <source>
        <dbReference type="ARBA" id="ARBA00004123"/>
    </source>
</evidence>
<evidence type="ECO:0000256" key="3">
    <source>
        <dbReference type="ARBA" id="ARBA00022664"/>
    </source>
</evidence>
<evidence type="ECO:0000256" key="6">
    <source>
        <dbReference type="ARBA" id="ARBA00023187"/>
    </source>
</evidence>
<name>A0ABD2QFY5_9PLAT</name>
<dbReference type="Pfam" id="PF12542">
    <property type="entry name" value="CWC25"/>
    <property type="match status" value="1"/>
</dbReference>
<keyword evidence="10" id="KW-1185">Reference proteome</keyword>
<dbReference type="GO" id="GO:0006397">
    <property type="term" value="P:mRNA processing"/>
    <property type="evidence" value="ECO:0007669"/>
    <property type="project" value="UniProtKB-KW"/>
</dbReference>
<feature type="compositionally biased region" description="Basic and acidic residues" evidence="8">
    <location>
        <begin position="1"/>
        <end position="13"/>
    </location>
</feature>
<keyword evidence="3" id="KW-0507">mRNA processing</keyword>
<organism evidence="9 10">
    <name type="scientific">Cichlidogyrus casuarinus</name>
    <dbReference type="NCBI Taxonomy" id="1844966"/>
    <lineage>
        <taxon>Eukaryota</taxon>
        <taxon>Metazoa</taxon>
        <taxon>Spiralia</taxon>
        <taxon>Lophotrochozoa</taxon>
        <taxon>Platyhelminthes</taxon>
        <taxon>Monogenea</taxon>
        <taxon>Monopisthocotylea</taxon>
        <taxon>Dactylogyridea</taxon>
        <taxon>Ancyrocephalidae</taxon>
        <taxon>Cichlidogyrus</taxon>
    </lineage>
</organism>
<feature type="compositionally biased region" description="Basic residues" evidence="8">
    <location>
        <begin position="173"/>
        <end position="188"/>
    </location>
</feature>
<proteinExistence type="inferred from homology"/>
<evidence type="ECO:0000256" key="5">
    <source>
        <dbReference type="ARBA" id="ARBA00023054"/>
    </source>
</evidence>
<keyword evidence="7" id="KW-0539">Nucleus</keyword>
<sequence>MAMLSQDKDKEGGTKWMYEEPQANPEEYLLGKKINKVDDVKKLRKVEQNQDETPEARFARLDMQMKFREDPLTLMKQSEHLIQAQCLQNTAKMKKLQRLLKIQEEQKKKRKKHKKDRKEKKRKKRESSSESSCDELLKEFIKIVKNSETGAEPKAQKPESQSSTPPRRESPPRSRRRSRSRSPRREKKLTREDKERKRLEMMSDAKERELVRSERSKQHKDHVEREYHKQKEEQSKHGASFVKNMTLNSVSSMSLEESVNRNFARHQRSGKDDRGFYKR</sequence>
<keyword evidence="5" id="KW-0175">Coiled coil</keyword>
<evidence type="ECO:0000256" key="8">
    <source>
        <dbReference type="SAM" id="MobiDB-lite"/>
    </source>
</evidence>
<dbReference type="PANTHER" id="PTHR16196">
    <property type="entry name" value="CELL CYCLE CONTROL PROTEIN CWF25"/>
    <property type="match status" value="1"/>
</dbReference>
<comment type="caution">
    <text evidence="9">The sequence shown here is derived from an EMBL/GenBank/DDBJ whole genome shotgun (WGS) entry which is preliminary data.</text>
</comment>
<dbReference type="AlphaFoldDB" id="A0ABD2QFY5"/>
<keyword evidence="4" id="KW-0747">Spliceosome</keyword>
<dbReference type="InterPro" id="IPR051376">
    <property type="entry name" value="CWC25_splicing_factor"/>
</dbReference>
<protein>
    <submittedName>
        <fullName evidence="9">RNA-splicing factor</fullName>
    </submittedName>
</protein>
<evidence type="ECO:0000313" key="9">
    <source>
        <dbReference type="EMBL" id="KAL3318424.1"/>
    </source>
</evidence>
<dbReference type="Proteomes" id="UP001626550">
    <property type="component" value="Unassembled WGS sequence"/>
</dbReference>
<dbReference type="EMBL" id="JBJKFK010000245">
    <property type="protein sequence ID" value="KAL3318424.1"/>
    <property type="molecule type" value="Genomic_DNA"/>
</dbReference>
<feature type="compositionally biased region" description="Basic residues" evidence="8">
    <location>
        <begin position="108"/>
        <end position="125"/>
    </location>
</feature>
<evidence type="ECO:0000256" key="4">
    <source>
        <dbReference type="ARBA" id="ARBA00022728"/>
    </source>
</evidence>